<reference evidence="3 4" key="1">
    <citation type="submission" date="2018-11" db="EMBL/GenBank/DDBJ databases">
        <title>Phylogenetic determinants of toxin gene distribution in genomes of Brevibacillus laterosporus.</title>
        <authorList>
            <person name="Glare T.R."/>
            <person name="Durrant A."/>
            <person name="Berry C."/>
            <person name="Palma L."/>
            <person name="Ormskirk M."/>
            <person name="Cox M.O."/>
        </authorList>
    </citation>
    <scope>NUCLEOTIDE SEQUENCE [LARGE SCALE GENOMIC DNA]</scope>
    <source>
        <strain evidence="3 4">1821L</strain>
    </source>
</reference>
<dbReference type="OrthoDB" id="9807607at2"/>
<feature type="transmembrane region" description="Helical" evidence="1">
    <location>
        <begin position="161"/>
        <end position="180"/>
    </location>
</feature>
<dbReference type="Proteomes" id="UP000319432">
    <property type="component" value="Chromosome"/>
</dbReference>
<evidence type="ECO:0000256" key="2">
    <source>
        <dbReference type="SAM" id="SignalP"/>
    </source>
</evidence>
<keyword evidence="1" id="KW-0812">Transmembrane</keyword>
<protein>
    <submittedName>
        <fullName evidence="3">Uncharacterized protein</fullName>
    </submittedName>
</protein>
<name>A0A518V7K6_BRELA</name>
<sequence>MKRVVLSVLAGTLISGVMVASPLQHSNALAKESNSVTIFDNEQFATDLVKEEVIQDGKKITFERFEDKDGVVHSKVIEDQKEIIISFDPKTNELLVDGVKQEISIKPSKAAPLTLHSLQSVSMPSGGKFMGSYETDYNVNQLGISVAAGMLSATTKMPYSMGYAALASITAFSATAYITYDQYRYPKKCEQYRYYNHVKFYKNADRTKLDSESGSGMFFDGKPTPVSCTP</sequence>
<dbReference type="EMBL" id="CP033464">
    <property type="protein sequence ID" value="QDX92991.1"/>
    <property type="molecule type" value="Genomic_DNA"/>
</dbReference>
<accession>A0A518V7K6</accession>
<keyword evidence="1" id="KW-1133">Transmembrane helix</keyword>
<keyword evidence="2" id="KW-0732">Signal</keyword>
<keyword evidence="1" id="KW-0472">Membrane</keyword>
<evidence type="ECO:0000256" key="1">
    <source>
        <dbReference type="SAM" id="Phobius"/>
    </source>
</evidence>
<keyword evidence="4" id="KW-1185">Reference proteome</keyword>
<evidence type="ECO:0000313" key="4">
    <source>
        <dbReference type="Proteomes" id="UP000319432"/>
    </source>
</evidence>
<proteinExistence type="predicted"/>
<feature type="signal peptide" evidence="2">
    <location>
        <begin position="1"/>
        <end position="20"/>
    </location>
</feature>
<evidence type="ECO:0000313" key="3">
    <source>
        <dbReference type="EMBL" id="QDX92991.1"/>
    </source>
</evidence>
<feature type="chain" id="PRO_5038904171" evidence="2">
    <location>
        <begin position="21"/>
        <end position="230"/>
    </location>
</feature>
<dbReference type="AlphaFoldDB" id="A0A518V7K6"/>
<organism evidence="3 4">
    <name type="scientific">Brevibacillus laterosporus</name>
    <name type="common">Bacillus laterosporus</name>
    <dbReference type="NCBI Taxonomy" id="1465"/>
    <lineage>
        <taxon>Bacteria</taxon>
        <taxon>Bacillati</taxon>
        <taxon>Bacillota</taxon>
        <taxon>Bacilli</taxon>
        <taxon>Bacillales</taxon>
        <taxon>Paenibacillaceae</taxon>
        <taxon>Brevibacillus</taxon>
    </lineage>
</organism>
<gene>
    <name evidence="3" type="ORF">EEL30_12160</name>
</gene>